<gene>
    <name evidence="2" type="ORF">NCTC13079_00106</name>
</gene>
<keyword evidence="1" id="KW-0472">Membrane</keyword>
<dbReference type="AlphaFoldDB" id="A0A3S4ZPM5"/>
<keyword evidence="1" id="KW-0812">Transmembrane</keyword>
<name>A0A3S4ZPM5_9FIRM</name>
<organism evidence="2 3">
    <name type="scientific">Aedoeadaptatus ivorii</name>
    <dbReference type="NCBI Taxonomy" id="54006"/>
    <lineage>
        <taxon>Bacteria</taxon>
        <taxon>Bacillati</taxon>
        <taxon>Bacillota</taxon>
        <taxon>Tissierellia</taxon>
        <taxon>Tissierellales</taxon>
        <taxon>Peptoniphilaceae</taxon>
        <taxon>Aedoeadaptatus</taxon>
    </lineage>
</organism>
<dbReference type="RefSeq" id="WP_126464592.1">
    <property type="nucleotide sequence ID" value="NZ_LR134523.1"/>
</dbReference>
<dbReference type="EMBL" id="LR134523">
    <property type="protein sequence ID" value="VEJ34348.1"/>
    <property type="molecule type" value="Genomic_DNA"/>
</dbReference>
<keyword evidence="1" id="KW-1133">Transmembrane helix</keyword>
<reference evidence="2 3" key="1">
    <citation type="submission" date="2018-12" db="EMBL/GenBank/DDBJ databases">
        <authorList>
            <consortium name="Pathogen Informatics"/>
        </authorList>
    </citation>
    <scope>NUCLEOTIDE SEQUENCE [LARGE SCALE GENOMIC DNA]</scope>
    <source>
        <strain evidence="2 3">NCTC13079</strain>
    </source>
</reference>
<keyword evidence="3" id="KW-1185">Reference proteome</keyword>
<evidence type="ECO:0000313" key="3">
    <source>
        <dbReference type="Proteomes" id="UP000269544"/>
    </source>
</evidence>
<evidence type="ECO:0000256" key="1">
    <source>
        <dbReference type="SAM" id="Phobius"/>
    </source>
</evidence>
<dbReference type="Proteomes" id="UP000269544">
    <property type="component" value="Chromosome"/>
</dbReference>
<feature type="transmembrane region" description="Helical" evidence="1">
    <location>
        <begin position="20"/>
        <end position="45"/>
    </location>
</feature>
<proteinExistence type="predicted"/>
<sequence>MNFVVNSRYFQDKNAYKKGLKILLLVYALPILLFILPFVAFPISLGLTLLLRTNLPSEAVLAVLMNNDYLHCIQIFSASTPDYSACCFSAWRASESMGI</sequence>
<evidence type="ECO:0000313" key="2">
    <source>
        <dbReference type="EMBL" id="VEJ34348.1"/>
    </source>
</evidence>
<accession>A0A3S4ZPM5</accession>
<protein>
    <submittedName>
        <fullName evidence="2">Uncharacterized protein</fullName>
    </submittedName>
</protein>
<dbReference type="KEGG" id="piv:NCTC13079_00106"/>